<dbReference type="InterPro" id="IPR000683">
    <property type="entry name" value="Gfo/Idh/MocA-like_OxRdtase_N"/>
</dbReference>
<dbReference type="AlphaFoldDB" id="A0AAE3VIL8"/>
<dbReference type="Proteomes" id="UP001238163">
    <property type="component" value="Unassembled WGS sequence"/>
</dbReference>
<dbReference type="GO" id="GO:0016798">
    <property type="term" value="F:hydrolase activity, acting on glycosyl bonds"/>
    <property type="evidence" value="ECO:0007669"/>
    <property type="project" value="UniProtKB-KW"/>
</dbReference>
<sequence>MGIASDIFKTDRRIKLGIWGLGRGQNFINAAKYLNIDVVAGCDYNQHMRERFLKNCPGAYVSDNEDEFLAQDFDAVLIATWFCSHAEHTLKALGAGKHVMCEVTSFFTPAEAVRLVEAVESSGRVYNLLENYPFQMGNMYVRSLWQQGFFGDFMYAEYDYVHECRSLSYTYIDGVPVKPGYHAHQWRSWLNFQYYNTHSLGPVMQITGLRPTRICALPSTVALPGYLGDGKMGGIAPSLISMSNGGVMRNLMGGTTNDSHTRKLWGTKAAVDLTGDVRIRVGASGHGRWLTVAPKWPEMAELANQAGHGGGDFWELFYFARQILTGEKAPWDIYAACDVTMAGIMGVKSSLANGEPMDIPDFRDHAAREAFRADHFAQEHFDPKAIFPAGHDPAITDQFTTVMSRFSSMGGFIGTILVRNVFDGMALYPDLASDQDRFAVIADVRKLIHELPAIASNYREALAIADAYPDAMAAKAIYDSVHSAEMAKVLDTDKTIAELRDWLAAM</sequence>
<evidence type="ECO:0000313" key="4">
    <source>
        <dbReference type="Proteomes" id="UP001238163"/>
    </source>
</evidence>
<keyword evidence="1" id="KW-0560">Oxidoreductase</keyword>
<evidence type="ECO:0000256" key="1">
    <source>
        <dbReference type="ARBA" id="ARBA00023002"/>
    </source>
</evidence>
<dbReference type="PANTHER" id="PTHR43818">
    <property type="entry name" value="BCDNA.GH03377"/>
    <property type="match status" value="1"/>
</dbReference>
<dbReference type="Gene3D" id="3.30.360.10">
    <property type="entry name" value="Dihydrodipicolinate Reductase, domain 2"/>
    <property type="match status" value="1"/>
</dbReference>
<comment type="caution">
    <text evidence="3">The sequence shown here is derived from an EMBL/GenBank/DDBJ whole genome shotgun (WGS) entry which is preliminary data.</text>
</comment>
<dbReference type="GO" id="GO:0000166">
    <property type="term" value="F:nucleotide binding"/>
    <property type="evidence" value="ECO:0007669"/>
    <property type="project" value="InterPro"/>
</dbReference>
<accession>A0AAE3VIL8</accession>
<protein>
    <recommendedName>
        <fullName evidence="2">Gfo/Idh/MocA-like oxidoreductase N-terminal domain-containing protein</fullName>
    </recommendedName>
</protein>
<dbReference type="InterPro" id="IPR036291">
    <property type="entry name" value="NAD(P)-bd_dom_sf"/>
</dbReference>
<dbReference type="Pfam" id="PF01408">
    <property type="entry name" value="GFO_IDH_MocA"/>
    <property type="match status" value="1"/>
</dbReference>
<feature type="domain" description="Gfo/Idh/MocA-like oxidoreductase N-terminal" evidence="2">
    <location>
        <begin position="15"/>
        <end position="126"/>
    </location>
</feature>
<evidence type="ECO:0000259" key="2">
    <source>
        <dbReference type="Pfam" id="PF01408"/>
    </source>
</evidence>
<reference evidence="3" key="1">
    <citation type="submission" date="2023-07" db="EMBL/GenBank/DDBJ databases">
        <title>Genomic Encyclopedia of Type Strains, Phase IV (KMG-IV): sequencing the most valuable type-strain genomes for metagenomic binning, comparative biology and taxonomic classification.</title>
        <authorList>
            <person name="Goeker M."/>
        </authorList>
    </citation>
    <scope>NUCLEOTIDE SEQUENCE</scope>
    <source>
        <strain evidence="3">DSM 24202</strain>
    </source>
</reference>
<name>A0AAE3VIL8_9BACT</name>
<dbReference type="InterPro" id="IPR050463">
    <property type="entry name" value="Gfo/Idh/MocA_oxidrdct_glycsds"/>
</dbReference>
<dbReference type="EMBL" id="JAUSVL010000001">
    <property type="protein sequence ID" value="MDQ0291095.1"/>
    <property type="molecule type" value="Genomic_DNA"/>
</dbReference>
<organism evidence="3 4">
    <name type="scientific">Oligosphaera ethanolica</name>
    <dbReference type="NCBI Taxonomy" id="760260"/>
    <lineage>
        <taxon>Bacteria</taxon>
        <taxon>Pseudomonadati</taxon>
        <taxon>Lentisphaerota</taxon>
        <taxon>Oligosphaeria</taxon>
        <taxon>Oligosphaerales</taxon>
        <taxon>Oligosphaeraceae</taxon>
        <taxon>Oligosphaera</taxon>
    </lineage>
</organism>
<dbReference type="RefSeq" id="WP_307263369.1">
    <property type="nucleotide sequence ID" value="NZ_JAUSVL010000001.1"/>
</dbReference>
<evidence type="ECO:0000313" key="3">
    <source>
        <dbReference type="EMBL" id="MDQ0291095.1"/>
    </source>
</evidence>
<proteinExistence type="predicted"/>
<dbReference type="SUPFAM" id="SSF51735">
    <property type="entry name" value="NAD(P)-binding Rossmann-fold domains"/>
    <property type="match status" value="1"/>
</dbReference>
<gene>
    <name evidence="3" type="ORF">J3R75_003202</name>
</gene>
<dbReference type="Gene3D" id="3.40.50.720">
    <property type="entry name" value="NAD(P)-binding Rossmann-like Domain"/>
    <property type="match status" value="1"/>
</dbReference>
<dbReference type="PANTHER" id="PTHR43818:SF11">
    <property type="entry name" value="BCDNA.GH03377"/>
    <property type="match status" value="1"/>
</dbReference>
<dbReference type="GO" id="GO:0016491">
    <property type="term" value="F:oxidoreductase activity"/>
    <property type="evidence" value="ECO:0007669"/>
    <property type="project" value="UniProtKB-KW"/>
</dbReference>
<keyword evidence="4" id="KW-1185">Reference proteome</keyword>